<accession>A0AAX2ZCK6</accession>
<sequence>MKKILLGIIIGFVVIVGGCVALVGAGMSGVDNAVKEVEKETVKNDTKLQEMAKDIKWKVKRGDYSTEIVGIFENTSEKVIDYVEFEYKLMNSDGTVIEKSFTNETEIEPGEKRKIEIFCSENDFDKYDIKVKSSAF</sequence>
<name>A0AAX2ZCK6_9FIRM</name>
<proteinExistence type="predicted"/>
<evidence type="ECO:0000313" key="2">
    <source>
        <dbReference type="Proteomes" id="UP001198983"/>
    </source>
</evidence>
<dbReference type="KEGG" id="tem:JW646_13985"/>
<dbReference type="NCBIfam" id="NF038353">
    <property type="entry name" value="FxLYD_dom"/>
    <property type="match status" value="1"/>
</dbReference>
<dbReference type="Proteomes" id="UP001198983">
    <property type="component" value="Chromosome"/>
</dbReference>
<organism evidence="1 2">
    <name type="scientific">Terrisporobacter hibernicus</name>
    <dbReference type="NCBI Taxonomy" id="2813371"/>
    <lineage>
        <taxon>Bacteria</taxon>
        <taxon>Bacillati</taxon>
        <taxon>Bacillota</taxon>
        <taxon>Clostridia</taxon>
        <taxon>Peptostreptococcales</taxon>
        <taxon>Peptostreptococcaceae</taxon>
        <taxon>Terrisporobacter</taxon>
    </lineage>
</organism>
<keyword evidence="2" id="KW-1185">Reference proteome</keyword>
<dbReference type="AlphaFoldDB" id="A0AAX2ZCK6"/>
<dbReference type="InterPro" id="IPR047676">
    <property type="entry name" value="FxLYD_dom"/>
</dbReference>
<protein>
    <submittedName>
        <fullName evidence="1">FxLYD domain-containing protein</fullName>
    </submittedName>
</protein>
<evidence type="ECO:0000313" key="1">
    <source>
        <dbReference type="EMBL" id="UEL46741.1"/>
    </source>
</evidence>
<reference evidence="1 2" key="1">
    <citation type="journal article" date="2023" name="Int. J. Syst. Evol. Microbiol.">
        <title>Terrisporobacter hibernicus sp. nov., isolated from bovine faeces in Northern Ireland.</title>
        <authorList>
            <person name="Mitchell M."/>
            <person name="Nguyen S.V."/>
            <person name="Connor M."/>
            <person name="Fairley D.J."/>
            <person name="Donoghue O."/>
            <person name="Marshall H."/>
            <person name="Koolman L."/>
            <person name="McMullan G."/>
            <person name="Schaffer K.E."/>
            <person name="McGrath J.W."/>
            <person name="Fanning S."/>
        </authorList>
    </citation>
    <scope>NUCLEOTIDE SEQUENCE [LARGE SCALE GENOMIC DNA]</scope>
    <source>
        <strain evidence="1 2">MCA3</strain>
    </source>
</reference>
<dbReference type="RefSeq" id="WP_074915147.1">
    <property type="nucleotide sequence ID" value="NZ_CP081135.1"/>
</dbReference>
<gene>
    <name evidence="1" type="ORF">JW646_13985</name>
</gene>
<dbReference type="EMBL" id="CP081135">
    <property type="protein sequence ID" value="UEL46741.1"/>
    <property type="molecule type" value="Genomic_DNA"/>
</dbReference>
<dbReference type="PROSITE" id="PS51257">
    <property type="entry name" value="PROKAR_LIPOPROTEIN"/>
    <property type="match status" value="1"/>
</dbReference>